<comment type="caution">
    <text evidence="1">The sequence shown here is derived from an EMBL/GenBank/DDBJ whole genome shotgun (WGS) entry which is preliminary data.</text>
</comment>
<organism evidence="1 2">
    <name type="scientific">Paramuricea clavata</name>
    <name type="common">Red gorgonian</name>
    <name type="synonym">Violescent sea-whip</name>
    <dbReference type="NCBI Taxonomy" id="317549"/>
    <lineage>
        <taxon>Eukaryota</taxon>
        <taxon>Metazoa</taxon>
        <taxon>Cnidaria</taxon>
        <taxon>Anthozoa</taxon>
        <taxon>Octocorallia</taxon>
        <taxon>Malacalcyonacea</taxon>
        <taxon>Plexauridae</taxon>
        <taxon>Paramuricea</taxon>
    </lineage>
</organism>
<reference evidence="1" key="1">
    <citation type="submission" date="2020-04" db="EMBL/GenBank/DDBJ databases">
        <authorList>
            <person name="Alioto T."/>
            <person name="Alioto T."/>
            <person name="Gomez Garrido J."/>
        </authorList>
    </citation>
    <scope>NUCLEOTIDE SEQUENCE</scope>
    <source>
        <strain evidence="1">A484AB</strain>
    </source>
</reference>
<proteinExistence type="predicted"/>
<dbReference type="EMBL" id="CACRXK020007478">
    <property type="protein sequence ID" value="CAB4012355.1"/>
    <property type="molecule type" value="Genomic_DNA"/>
</dbReference>
<dbReference type="SUPFAM" id="SSF54001">
    <property type="entry name" value="Cysteine proteinases"/>
    <property type="match status" value="1"/>
</dbReference>
<sequence>MKRGEVRREFLPKVSTKYITGYFKKPVVKQINSAKLDGLVNVQLLEEILPESICLNLRAELSSKLHESAKDCLDVNKEKSETFVVDVPGFGMVDRDRLQEMIRLHNLHKTVREVQEERVWLTNTENHLSSSKGSMELLKPVKSYVDVLWTSEETDKVFGLHIKDAKRLVCNRWFSDDLIGYFFSMFNTLSEEHAFLVFDPLMSNPARLLQRVRDVIKVTTKYLHFALNIKNTGINSATTIGNGNHWVYVLVPTDGENIIYGDPKGWQTPENLRSCFEPLIKMLRERDGREPNITVKQNIMHHPHFGHVHHCVKGCSAHFPVQTCQELCGGIVVLVCSASIMLPDFWHDMIFGEKSINNPTTENKTLRRLMRQPSSHAVMWRSLMIAWVIEKNIMNVGFGPLLQFSPPVPIIHPHNYDLDFPPIGAADHGERRPKG</sequence>
<evidence type="ECO:0000313" key="1">
    <source>
        <dbReference type="EMBL" id="CAB4012355.1"/>
    </source>
</evidence>
<dbReference type="Proteomes" id="UP001152795">
    <property type="component" value="Unassembled WGS sequence"/>
</dbReference>
<dbReference type="InterPro" id="IPR038765">
    <property type="entry name" value="Papain-like_cys_pep_sf"/>
</dbReference>
<dbReference type="AlphaFoldDB" id="A0A7D9EKT7"/>
<accession>A0A7D9EKT7</accession>
<evidence type="ECO:0000313" key="2">
    <source>
        <dbReference type="Proteomes" id="UP001152795"/>
    </source>
</evidence>
<gene>
    <name evidence="1" type="ORF">PACLA_8A076470</name>
</gene>
<dbReference type="OrthoDB" id="6038381at2759"/>
<keyword evidence="2" id="KW-1185">Reference proteome</keyword>
<protein>
    <submittedName>
        <fullName evidence="1">Uncharacterized protein</fullName>
    </submittedName>
</protein>
<name>A0A7D9EKT7_PARCT</name>